<dbReference type="GO" id="GO:0005886">
    <property type="term" value="C:plasma membrane"/>
    <property type="evidence" value="ECO:0007669"/>
    <property type="project" value="UniProtKB-SubCell"/>
</dbReference>
<evidence type="ECO:0000256" key="3">
    <source>
        <dbReference type="ARBA" id="ARBA00022692"/>
    </source>
</evidence>
<gene>
    <name evidence="8" type="ORF">HNQ45_000669</name>
</gene>
<sequence length="523" mass="56354">MDAVLNWTYISLIPPLITLILVLLTRRVDLSLGIGILTSAIVITNGNIGETLSKIWHTFIDLIIEDGWLNTWSAYILIFLALLGIMSAFMSMSGGARAFTSYAMTKVKTRTGALLLSGVLGIIIFIDDYFSAIITPQVSKPLTDKYRVSRAKLAYLVDTTASPIAVIMPVSSWGATIMGLTAPLLVAAGLTHITPFESFLYIIPLNFYSLSALLLMFVVIFTNFDIFGMKKEETRAIKDGILYDNELEEDELPVAYHSSKNALIVPLVGLVVGVLAGMIYTGIKESGSLNPLIILENNSITHALIFGGIIGVVLAVMYYYRFTKQDDNFSSHETWLGFKNGIEAMIGPIIVLILAWMTGELIGELGTGELLGEMVKNSNIEAAFLPAIVFIVACIMALTTGTSWGSFGILVPIAGNIIITLEAPELLLVTIAAVLAGGVFGDHCSPISDSTILSSTGSGSDHIVHVITQIPYAMIAATISLVSFLVVGFTTSTALGLLVMAGLFIILILLIKVLYRPIETTEK</sequence>
<feature type="transmembrane region" description="Helical" evidence="6">
    <location>
        <begin position="494"/>
        <end position="515"/>
    </location>
</feature>
<evidence type="ECO:0000313" key="8">
    <source>
        <dbReference type="EMBL" id="MBB5175794.1"/>
    </source>
</evidence>
<keyword evidence="4 6" id="KW-1133">Transmembrane helix</keyword>
<dbReference type="InterPro" id="IPR018461">
    <property type="entry name" value="Na/H_Antiport_NhaC-like_C"/>
</dbReference>
<feature type="transmembrane region" description="Helical" evidence="6">
    <location>
        <begin position="6"/>
        <end position="25"/>
    </location>
</feature>
<accession>A0A9Q2HF20</accession>
<proteinExistence type="predicted"/>
<feature type="transmembrane region" description="Helical" evidence="6">
    <location>
        <begin position="72"/>
        <end position="92"/>
    </location>
</feature>
<feature type="transmembrane region" description="Helical" evidence="6">
    <location>
        <begin position="341"/>
        <end position="363"/>
    </location>
</feature>
<dbReference type="PANTHER" id="PTHR43478:SF1">
    <property type="entry name" value="NA+_H+ ANTIPORTER NHAC-LIKE C-TERMINAL DOMAIN-CONTAINING PROTEIN"/>
    <property type="match status" value="1"/>
</dbReference>
<dbReference type="Pfam" id="PF03553">
    <property type="entry name" value="Na_H_antiporter"/>
    <property type="match status" value="1"/>
</dbReference>
<comment type="subcellular location">
    <subcellularLocation>
        <location evidence="1">Cell membrane</location>
        <topology evidence="1">Multi-pass membrane protein</topology>
    </subcellularLocation>
</comment>
<evidence type="ECO:0000256" key="1">
    <source>
        <dbReference type="ARBA" id="ARBA00004651"/>
    </source>
</evidence>
<keyword evidence="5 6" id="KW-0472">Membrane</keyword>
<dbReference type="AlphaFoldDB" id="A0A9Q2HF20"/>
<evidence type="ECO:0000256" key="5">
    <source>
        <dbReference type="ARBA" id="ARBA00023136"/>
    </source>
</evidence>
<feature type="transmembrane region" description="Helical" evidence="6">
    <location>
        <begin position="199"/>
        <end position="221"/>
    </location>
</feature>
<protein>
    <submittedName>
        <fullName evidence="8">Na+/H+ antiporter NhaC</fullName>
    </submittedName>
</protein>
<feature type="transmembrane region" description="Helical" evidence="6">
    <location>
        <begin position="113"/>
        <end position="133"/>
    </location>
</feature>
<dbReference type="PANTHER" id="PTHR43478">
    <property type="entry name" value="NA+/H+ ANTIPORTER-RELATED"/>
    <property type="match status" value="1"/>
</dbReference>
<feature type="transmembrane region" description="Helical" evidence="6">
    <location>
        <begin position="463"/>
        <end position="487"/>
    </location>
</feature>
<evidence type="ECO:0000256" key="4">
    <source>
        <dbReference type="ARBA" id="ARBA00022989"/>
    </source>
</evidence>
<organism evidence="8 9">
    <name type="scientific">Nosocomiicoccus ampullae</name>
    <dbReference type="NCBI Taxonomy" id="489910"/>
    <lineage>
        <taxon>Bacteria</taxon>
        <taxon>Bacillati</taxon>
        <taxon>Bacillota</taxon>
        <taxon>Bacilli</taxon>
        <taxon>Bacillales</taxon>
        <taxon>Staphylococcaceae</taxon>
        <taxon>Nosocomiicoccus</taxon>
    </lineage>
</organism>
<feature type="transmembrane region" description="Helical" evidence="6">
    <location>
        <begin position="300"/>
        <end position="320"/>
    </location>
</feature>
<feature type="domain" description="Na+/H+ antiporter NhaC-like C-terminal" evidence="7">
    <location>
        <begin position="165"/>
        <end position="489"/>
    </location>
</feature>
<reference evidence="8 9" key="1">
    <citation type="submission" date="2020-08" db="EMBL/GenBank/DDBJ databases">
        <title>Genomic Encyclopedia of Type Strains, Phase IV (KMG-IV): sequencing the most valuable type-strain genomes for metagenomic binning, comparative biology and taxonomic classification.</title>
        <authorList>
            <person name="Goeker M."/>
        </authorList>
    </citation>
    <scope>NUCLEOTIDE SEQUENCE [LARGE SCALE GENOMIC DNA]</scope>
    <source>
        <strain evidence="8 9">DSM 19163</strain>
    </source>
</reference>
<keyword evidence="2" id="KW-1003">Cell membrane</keyword>
<evidence type="ECO:0000256" key="2">
    <source>
        <dbReference type="ARBA" id="ARBA00022475"/>
    </source>
</evidence>
<feature type="transmembrane region" description="Helical" evidence="6">
    <location>
        <begin position="383"/>
        <end position="414"/>
    </location>
</feature>
<dbReference type="RefSeq" id="WP_183673414.1">
    <property type="nucleotide sequence ID" value="NZ_CBCRYX010000002.1"/>
</dbReference>
<comment type="caution">
    <text evidence="8">The sequence shown here is derived from an EMBL/GenBank/DDBJ whole genome shotgun (WGS) entry which is preliminary data.</text>
</comment>
<evidence type="ECO:0000259" key="7">
    <source>
        <dbReference type="Pfam" id="PF03553"/>
    </source>
</evidence>
<dbReference type="Proteomes" id="UP000579136">
    <property type="component" value="Unassembled WGS sequence"/>
</dbReference>
<feature type="transmembrane region" description="Helical" evidence="6">
    <location>
        <begin position="262"/>
        <end position="280"/>
    </location>
</feature>
<evidence type="ECO:0000256" key="6">
    <source>
        <dbReference type="SAM" id="Phobius"/>
    </source>
</evidence>
<keyword evidence="3 6" id="KW-0812">Transmembrane</keyword>
<feature type="transmembrane region" description="Helical" evidence="6">
    <location>
        <begin position="426"/>
        <end position="443"/>
    </location>
</feature>
<name>A0A9Q2HF20_9STAP</name>
<keyword evidence="9" id="KW-1185">Reference proteome</keyword>
<evidence type="ECO:0000313" key="9">
    <source>
        <dbReference type="Proteomes" id="UP000579136"/>
    </source>
</evidence>
<dbReference type="EMBL" id="JACHHF010000003">
    <property type="protein sequence ID" value="MBB5175794.1"/>
    <property type="molecule type" value="Genomic_DNA"/>
</dbReference>
<feature type="transmembrane region" description="Helical" evidence="6">
    <location>
        <begin position="32"/>
        <end position="52"/>
    </location>
</feature>